<evidence type="ECO:0000256" key="9">
    <source>
        <dbReference type="ARBA" id="ARBA00022833"/>
    </source>
</evidence>
<dbReference type="InterPro" id="IPR004102">
    <property type="entry name" value="Poly(ADP-ribose)pol_reg_dom"/>
</dbReference>
<keyword evidence="3 15" id="KW-0808">Transferase</keyword>
<organism evidence="20 21">
    <name type="scientific">Hypholoma sublateritium (strain FD-334 SS-4)</name>
    <dbReference type="NCBI Taxonomy" id="945553"/>
    <lineage>
        <taxon>Eukaryota</taxon>
        <taxon>Fungi</taxon>
        <taxon>Dikarya</taxon>
        <taxon>Basidiomycota</taxon>
        <taxon>Agaricomycotina</taxon>
        <taxon>Agaricomycetes</taxon>
        <taxon>Agaricomycetidae</taxon>
        <taxon>Agaricales</taxon>
        <taxon>Agaricineae</taxon>
        <taxon>Strophariaceae</taxon>
        <taxon>Hypholoma</taxon>
    </lineage>
</organism>
<dbReference type="Gene3D" id="1.20.142.10">
    <property type="entry name" value="Poly(ADP-ribose) polymerase, regulatory domain"/>
    <property type="match status" value="1"/>
</dbReference>
<evidence type="ECO:0000259" key="18">
    <source>
        <dbReference type="PROSITE" id="PS51060"/>
    </source>
</evidence>
<dbReference type="EC" id="2.4.2.-" evidence="15"/>
<dbReference type="InterPro" id="IPR036616">
    <property type="entry name" value="Poly(ADP-ribose)pol_reg_dom_sf"/>
</dbReference>
<evidence type="ECO:0000256" key="3">
    <source>
        <dbReference type="ARBA" id="ARBA00022679"/>
    </source>
</evidence>
<dbReference type="GO" id="GO:0070212">
    <property type="term" value="P:protein poly-ADP-ribosylation"/>
    <property type="evidence" value="ECO:0007669"/>
    <property type="project" value="TreeGrafter"/>
</dbReference>
<dbReference type="GO" id="GO:0003677">
    <property type="term" value="F:DNA binding"/>
    <property type="evidence" value="ECO:0007669"/>
    <property type="project" value="UniProtKB-KW"/>
</dbReference>
<dbReference type="PROSITE" id="PS51977">
    <property type="entry name" value="WGR"/>
    <property type="match status" value="1"/>
</dbReference>
<evidence type="ECO:0000313" key="20">
    <source>
        <dbReference type="EMBL" id="KJA17358.1"/>
    </source>
</evidence>
<keyword evidence="4" id="KW-0548">Nucleotidyltransferase</keyword>
<feature type="domain" description="PARP alpha-helical" evidence="18">
    <location>
        <begin position="262"/>
        <end position="388"/>
    </location>
</feature>
<dbReference type="InterPro" id="IPR008893">
    <property type="entry name" value="WGR_domain"/>
</dbReference>
<dbReference type="FunFam" id="1.20.142.10:FF:000002">
    <property type="entry name" value="Poly [ADP-ribose] polymerase"/>
    <property type="match status" value="1"/>
</dbReference>
<dbReference type="Pfam" id="PF05406">
    <property type="entry name" value="WGR"/>
    <property type="match status" value="1"/>
</dbReference>
<evidence type="ECO:0000259" key="19">
    <source>
        <dbReference type="PROSITE" id="PS51977"/>
    </source>
</evidence>
<feature type="domain" description="PARP catalytic" evidence="17">
    <location>
        <begin position="401"/>
        <end position="634"/>
    </location>
</feature>
<dbReference type="AlphaFoldDB" id="A0A0D2M2G1"/>
<feature type="region of interest" description="Disordered" evidence="16">
    <location>
        <begin position="1"/>
        <end position="106"/>
    </location>
</feature>
<keyword evidence="5" id="KW-0479">Metal-binding</keyword>
<evidence type="ECO:0000256" key="16">
    <source>
        <dbReference type="SAM" id="MobiDB-lite"/>
    </source>
</evidence>
<dbReference type="Gene3D" id="3.90.228.10">
    <property type="match status" value="1"/>
</dbReference>
<evidence type="ECO:0000256" key="15">
    <source>
        <dbReference type="RuleBase" id="RU362114"/>
    </source>
</evidence>
<dbReference type="SUPFAM" id="SSF56399">
    <property type="entry name" value="ADP-ribosylation"/>
    <property type="match status" value="1"/>
</dbReference>
<feature type="compositionally biased region" description="Low complexity" evidence="16">
    <location>
        <begin position="14"/>
        <end position="49"/>
    </location>
</feature>
<keyword evidence="12" id="KW-0539">Nucleus</keyword>
<reference evidence="21" key="1">
    <citation type="submission" date="2014-04" db="EMBL/GenBank/DDBJ databases">
        <title>Evolutionary Origins and Diversification of the Mycorrhizal Mutualists.</title>
        <authorList>
            <consortium name="DOE Joint Genome Institute"/>
            <consortium name="Mycorrhizal Genomics Consortium"/>
            <person name="Kohler A."/>
            <person name="Kuo A."/>
            <person name="Nagy L.G."/>
            <person name="Floudas D."/>
            <person name="Copeland A."/>
            <person name="Barry K.W."/>
            <person name="Cichocki N."/>
            <person name="Veneault-Fourrey C."/>
            <person name="LaButti K."/>
            <person name="Lindquist E.A."/>
            <person name="Lipzen A."/>
            <person name="Lundell T."/>
            <person name="Morin E."/>
            <person name="Murat C."/>
            <person name="Riley R."/>
            <person name="Ohm R."/>
            <person name="Sun H."/>
            <person name="Tunlid A."/>
            <person name="Henrissat B."/>
            <person name="Grigoriev I.V."/>
            <person name="Hibbett D.S."/>
            <person name="Martin F."/>
        </authorList>
    </citation>
    <scope>NUCLEOTIDE SEQUENCE [LARGE SCALE GENOMIC DNA]</scope>
    <source>
        <strain evidence="21">FD-334 SS-4</strain>
    </source>
</reference>
<dbReference type="Proteomes" id="UP000054270">
    <property type="component" value="Unassembled WGS sequence"/>
</dbReference>
<comment type="subcellular location">
    <subcellularLocation>
        <location evidence="1">Nucleus</location>
    </subcellularLocation>
</comment>
<dbReference type="Pfam" id="PF00644">
    <property type="entry name" value="PARP"/>
    <property type="match status" value="1"/>
</dbReference>
<keyword evidence="10 15" id="KW-0520">NAD</keyword>
<dbReference type="InterPro" id="IPR050800">
    <property type="entry name" value="ARTD/PARP"/>
</dbReference>
<dbReference type="STRING" id="945553.A0A0D2M2G1"/>
<dbReference type="CDD" id="cd07997">
    <property type="entry name" value="WGR_PARP"/>
    <property type="match status" value="1"/>
</dbReference>
<keyword evidence="8" id="KW-0863">Zinc-finger</keyword>
<evidence type="ECO:0000256" key="4">
    <source>
        <dbReference type="ARBA" id="ARBA00022695"/>
    </source>
</evidence>
<dbReference type="PANTHER" id="PTHR10459">
    <property type="entry name" value="DNA LIGASE"/>
    <property type="match status" value="1"/>
</dbReference>
<evidence type="ECO:0000256" key="1">
    <source>
        <dbReference type="ARBA" id="ARBA00004123"/>
    </source>
</evidence>
<dbReference type="GO" id="GO:0006302">
    <property type="term" value="P:double-strand break repair"/>
    <property type="evidence" value="ECO:0007669"/>
    <property type="project" value="TreeGrafter"/>
</dbReference>
<dbReference type="GO" id="GO:0003950">
    <property type="term" value="F:NAD+ poly-ADP-ribosyltransferase activity"/>
    <property type="evidence" value="ECO:0007669"/>
    <property type="project" value="UniProtKB-UniRule"/>
</dbReference>
<dbReference type="SMART" id="SM00773">
    <property type="entry name" value="WGR"/>
    <property type="match status" value="1"/>
</dbReference>
<keyword evidence="7" id="KW-0013">ADP-ribosylation</keyword>
<comment type="catalytic activity">
    <reaction evidence="14">
        <text>NAD(+) + (ADP-D-ribosyl)n-acceptor = nicotinamide + (ADP-D-ribosyl)n+1-acceptor + H(+).</text>
        <dbReference type="EC" id="2.4.2.30"/>
    </reaction>
</comment>
<dbReference type="OMA" id="QGENDRF"/>
<evidence type="ECO:0000256" key="10">
    <source>
        <dbReference type="ARBA" id="ARBA00023027"/>
    </source>
</evidence>
<evidence type="ECO:0000259" key="17">
    <source>
        <dbReference type="PROSITE" id="PS51059"/>
    </source>
</evidence>
<proteinExistence type="inferred from homology"/>
<dbReference type="InterPro" id="IPR036930">
    <property type="entry name" value="WGR_dom_sf"/>
</dbReference>
<keyword evidence="6" id="KW-0677">Repeat</keyword>
<keyword evidence="2 15" id="KW-0328">Glycosyltransferase</keyword>
<evidence type="ECO:0000256" key="13">
    <source>
        <dbReference type="ARBA" id="ARBA00024347"/>
    </source>
</evidence>
<evidence type="ECO:0000256" key="8">
    <source>
        <dbReference type="ARBA" id="ARBA00022771"/>
    </source>
</evidence>
<name>A0A0D2M2G1_HYPSF</name>
<sequence>MPPRKKATTDDATPAPSRSSSRLQAAASAQQIAASNAAPAPTAAATTTKGKAKRARSDTVNQPDASVPKPPASKRTKKAKQVDDAEDIVDATKSAHVPTADADKDVDEPKKMVTIIKRGAAPVDPISGHVATHKVYTDTQGVWDAMLNQTDLSGNQNKNKFYVLQLLHPIGSEAFCSLFTRWGRVGENGQTQLKGPWPASQAVVEFKKQFKAKAGVNWEDRQGMTAKKGKYMWLERDYGDGAGGEQEETGDNENKAGAVIPDSVLQPEIQELCRLLFSTSIIDAHLSSMNYDARKLPLGKLAKSTVLNGFAALKLLSEVIQNPNGETAKDHGGARAACEHLSSSYYSIIPHDFGRQRPVVIDNAETLKKELDLVDALGDMEITSKLISSSALTDQDGNPTNPVDSHFRSLGLTSMEPVPKNSVEYNNLVAYARDTHGATHRFAATVRSAFRVERAGETCAWNAKNHSNLPDGDRLLLWHGSRTTNFAGILKQGLRIAPPEAPVSGYMFGKGVYFADMMSKSANYCYSHLSNGTGLLLLCEVAAKPFHELTSASYNADVECAKNQKLATKGLGRTQPVDWKDAGRALNHPELIGCDMPAGPGKDVVPFGGYLQYNEYIVYDPSQIRIRYLLMVDM</sequence>
<evidence type="ECO:0000256" key="7">
    <source>
        <dbReference type="ARBA" id="ARBA00022765"/>
    </source>
</evidence>
<dbReference type="GO" id="GO:1990404">
    <property type="term" value="F:NAD+-protein mono-ADP-ribosyltransferase activity"/>
    <property type="evidence" value="ECO:0007669"/>
    <property type="project" value="TreeGrafter"/>
</dbReference>
<dbReference type="PROSITE" id="PS51059">
    <property type="entry name" value="PARP_CATALYTIC"/>
    <property type="match status" value="1"/>
</dbReference>
<evidence type="ECO:0000256" key="11">
    <source>
        <dbReference type="ARBA" id="ARBA00023125"/>
    </source>
</evidence>
<comment type="similarity">
    <text evidence="13">Belongs to the ARTD/PARP family.</text>
</comment>
<dbReference type="PROSITE" id="PS51060">
    <property type="entry name" value="PARP_ALPHA_HD"/>
    <property type="match status" value="1"/>
</dbReference>
<dbReference type="GO" id="GO:0005730">
    <property type="term" value="C:nucleolus"/>
    <property type="evidence" value="ECO:0007669"/>
    <property type="project" value="TreeGrafter"/>
</dbReference>
<gene>
    <name evidence="20" type="ORF">HYPSUDRAFT_46567</name>
</gene>
<dbReference type="SUPFAM" id="SSF142921">
    <property type="entry name" value="WGR domain-like"/>
    <property type="match status" value="1"/>
</dbReference>
<evidence type="ECO:0000256" key="2">
    <source>
        <dbReference type="ARBA" id="ARBA00022676"/>
    </source>
</evidence>
<evidence type="ECO:0000313" key="21">
    <source>
        <dbReference type="Proteomes" id="UP000054270"/>
    </source>
</evidence>
<dbReference type="InterPro" id="IPR012317">
    <property type="entry name" value="Poly(ADP-ribose)pol_cat_dom"/>
</dbReference>
<accession>A0A0D2M2G1</accession>
<dbReference type="PANTHER" id="PTHR10459:SF60">
    <property type="entry name" value="POLY [ADP-RIBOSE] POLYMERASE 2"/>
    <property type="match status" value="1"/>
</dbReference>
<dbReference type="GO" id="GO:0016779">
    <property type="term" value="F:nucleotidyltransferase activity"/>
    <property type="evidence" value="ECO:0007669"/>
    <property type="project" value="UniProtKB-KW"/>
</dbReference>
<dbReference type="GO" id="GO:0008270">
    <property type="term" value="F:zinc ion binding"/>
    <property type="evidence" value="ECO:0007669"/>
    <property type="project" value="UniProtKB-KW"/>
</dbReference>
<evidence type="ECO:0000256" key="5">
    <source>
        <dbReference type="ARBA" id="ARBA00022723"/>
    </source>
</evidence>
<feature type="domain" description="WGR" evidence="19">
    <location>
        <begin position="132"/>
        <end position="231"/>
    </location>
</feature>
<dbReference type="CDD" id="cd01437">
    <property type="entry name" value="parp_like"/>
    <property type="match status" value="1"/>
</dbReference>
<dbReference type="Pfam" id="PF02877">
    <property type="entry name" value="PARP_reg"/>
    <property type="match status" value="1"/>
</dbReference>
<dbReference type="EMBL" id="KN817605">
    <property type="protein sequence ID" value="KJA17358.1"/>
    <property type="molecule type" value="Genomic_DNA"/>
</dbReference>
<dbReference type="OrthoDB" id="2017365at2759"/>
<dbReference type="Gene3D" id="2.20.140.10">
    <property type="entry name" value="WGR domain"/>
    <property type="match status" value="1"/>
</dbReference>
<evidence type="ECO:0000256" key="6">
    <source>
        <dbReference type="ARBA" id="ARBA00022737"/>
    </source>
</evidence>
<keyword evidence="11" id="KW-0238">DNA-binding</keyword>
<keyword evidence="9" id="KW-0862">Zinc</keyword>
<dbReference type="SUPFAM" id="SSF47587">
    <property type="entry name" value="Domain of poly(ADP-ribose) polymerase"/>
    <property type="match status" value="1"/>
</dbReference>
<evidence type="ECO:0000256" key="12">
    <source>
        <dbReference type="ARBA" id="ARBA00023242"/>
    </source>
</evidence>
<evidence type="ECO:0000256" key="14">
    <source>
        <dbReference type="ARBA" id="ARBA00033987"/>
    </source>
</evidence>
<protein>
    <recommendedName>
        <fullName evidence="15">Poly [ADP-ribose] polymerase</fullName>
        <shortName evidence="15">PARP</shortName>
        <ecNumber evidence="15">2.4.2.-</ecNumber>
    </recommendedName>
</protein>
<keyword evidence="21" id="KW-1185">Reference proteome</keyword>